<dbReference type="EMBL" id="JACVVK020000065">
    <property type="protein sequence ID" value="KAK7496676.1"/>
    <property type="molecule type" value="Genomic_DNA"/>
</dbReference>
<reference evidence="1 2" key="1">
    <citation type="journal article" date="2023" name="Sci. Data">
        <title>Genome assembly of the Korean intertidal mud-creeper Batillaria attramentaria.</title>
        <authorList>
            <person name="Patra A.K."/>
            <person name="Ho P.T."/>
            <person name="Jun S."/>
            <person name="Lee S.J."/>
            <person name="Kim Y."/>
            <person name="Won Y.J."/>
        </authorList>
    </citation>
    <scope>NUCLEOTIDE SEQUENCE [LARGE SCALE GENOMIC DNA]</scope>
    <source>
        <strain evidence="1">Wonlab-2016</strain>
    </source>
</reference>
<feature type="non-terminal residue" evidence="1">
    <location>
        <position position="62"/>
    </location>
</feature>
<organism evidence="1 2">
    <name type="scientific">Batillaria attramentaria</name>
    <dbReference type="NCBI Taxonomy" id="370345"/>
    <lineage>
        <taxon>Eukaryota</taxon>
        <taxon>Metazoa</taxon>
        <taxon>Spiralia</taxon>
        <taxon>Lophotrochozoa</taxon>
        <taxon>Mollusca</taxon>
        <taxon>Gastropoda</taxon>
        <taxon>Caenogastropoda</taxon>
        <taxon>Sorbeoconcha</taxon>
        <taxon>Cerithioidea</taxon>
        <taxon>Batillariidae</taxon>
        <taxon>Batillaria</taxon>
    </lineage>
</organism>
<comment type="caution">
    <text evidence="1">The sequence shown here is derived from an EMBL/GenBank/DDBJ whole genome shotgun (WGS) entry which is preliminary data.</text>
</comment>
<accession>A0ABD0LAU0</accession>
<protein>
    <submittedName>
        <fullName evidence="1">Uncharacterized protein</fullName>
    </submittedName>
</protein>
<dbReference type="AlphaFoldDB" id="A0ABD0LAU0"/>
<keyword evidence="2" id="KW-1185">Reference proteome</keyword>
<name>A0ABD0LAU0_9CAEN</name>
<evidence type="ECO:0000313" key="2">
    <source>
        <dbReference type="Proteomes" id="UP001519460"/>
    </source>
</evidence>
<evidence type="ECO:0000313" key="1">
    <source>
        <dbReference type="EMBL" id="KAK7496676.1"/>
    </source>
</evidence>
<gene>
    <name evidence="1" type="ORF">BaRGS_00012083</name>
</gene>
<proteinExistence type="predicted"/>
<sequence>MRRVKSQFGRARRKEGLGGWWHFDWDCLAVCGPDGREIVAIEGKEVGLWYLTRTLWVEGSYR</sequence>
<dbReference type="Proteomes" id="UP001519460">
    <property type="component" value="Unassembled WGS sequence"/>
</dbReference>